<sequence>MFGKKKRTHTSADLPEQAMSDSLRAAQVIFQRHADSQSSLVSNSPGLSNQASPTMPRFRKSNSTMSTSRSTQPGRSSSVALKGSQQNVSRPKSPTPNDSAHAAAAMAHMTLGRESDHQYDELLGLSALPHFNSSTSSTRNVDSKLEPVRRESMTRQSNNSKSQLHMDVRPLPQPQRPPAIKTPASSPNIGQSNNAQRPKVHSSESRTLVGRVPPPNIYLHPTNSPEVTEDGRSGNQLSSSSSIATSSSALSFVTGGSSYVGDEAQDSGNEDLDRDVGDSQYDEYDLDDNSPLQDAHDQKTQFTSSTVDISPEPSELETPTSPVQTNATYGKLNRIGNGNVTFQGTLPDLIPNHTRRTRMEKFKTKLFGSRNRTDTTNDPGSTSSVSADGEGRPVVTTNNNLRFKTTMRGHDRHSSSETGGNSLKGQHEGAGAEEDLLDSDDDDSDTMEDQVDEKKRKKRAARLRRRLKHTAAVVPCTHHLHHHHDNRHSTKRKGFNEDKPWKSHKDVGFVTAQERKRYEGMWVSNRCLYLELLPWWASVISGQNAPPVKLPEDGLMLNLVIKDIWARSNLPSDLLMQIYDKVDTRHDGTLDRKSFIVGMWLVDQCLYGRKLPIDIDQQVWDSVDRYVVNVINSTTMKQMDKSKKRQMKQEIKNIKKDMKNVNV</sequence>
<feature type="domain" description="EH" evidence="4">
    <location>
        <begin position="537"/>
        <end position="625"/>
    </location>
</feature>
<dbReference type="EMBL" id="HE616745">
    <property type="protein sequence ID" value="CCE91736.1"/>
    <property type="molecule type" value="Genomic_DNA"/>
</dbReference>
<dbReference type="RefSeq" id="XP_003680947.1">
    <property type="nucleotide sequence ID" value="XM_003680899.1"/>
</dbReference>
<dbReference type="STRING" id="1076872.G8ZSZ2"/>
<feature type="compositionally biased region" description="Acidic residues" evidence="3">
    <location>
        <begin position="263"/>
        <end position="273"/>
    </location>
</feature>
<feature type="region of interest" description="Disordered" evidence="3">
    <location>
        <begin position="34"/>
        <end position="102"/>
    </location>
</feature>
<dbReference type="GeneID" id="11502171"/>
<dbReference type="FunCoup" id="G8ZSZ2">
    <property type="interactions" value="36"/>
</dbReference>
<dbReference type="GO" id="GO:0006914">
    <property type="term" value="P:autophagy"/>
    <property type="evidence" value="ECO:0007669"/>
    <property type="project" value="EnsemblFungi"/>
</dbReference>
<comment type="similarity">
    <text evidence="2">Belongs to the IRS4 family.</text>
</comment>
<feature type="compositionally biased region" description="Basic and acidic residues" evidence="3">
    <location>
        <begin position="141"/>
        <end position="153"/>
    </location>
</feature>
<feature type="region of interest" description="Disordered" evidence="3">
    <location>
        <begin position="361"/>
        <end position="464"/>
    </location>
</feature>
<feature type="compositionally biased region" description="Polar residues" evidence="3">
    <location>
        <begin position="36"/>
        <end position="53"/>
    </location>
</feature>
<protein>
    <recommendedName>
        <fullName evidence="4">EH domain-containing protein</fullName>
    </recommendedName>
</protein>
<dbReference type="HOGENOM" id="CLU_452143_0_0_1"/>
<dbReference type="KEGG" id="tdl:TDEL_0D01520"/>
<dbReference type="CDD" id="cd00052">
    <property type="entry name" value="EH"/>
    <property type="match status" value="1"/>
</dbReference>
<dbReference type="GO" id="GO:0006629">
    <property type="term" value="P:lipid metabolic process"/>
    <property type="evidence" value="ECO:0007669"/>
    <property type="project" value="UniProtKB-KW"/>
</dbReference>
<feature type="compositionally biased region" description="Polar residues" evidence="3">
    <location>
        <begin position="131"/>
        <end position="140"/>
    </location>
</feature>
<reference evidence="5 6" key="1">
    <citation type="journal article" date="2011" name="Proc. Natl. Acad. Sci. U.S.A.">
        <title>Evolutionary erosion of yeast sex chromosomes by mating-type switching accidents.</title>
        <authorList>
            <person name="Gordon J.L."/>
            <person name="Armisen D."/>
            <person name="Proux-Wera E."/>
            <person name="Oheigeartaigh S.S."/>
            <person name="Byrne K.P."/>
            <person name="Wolfe K.H."/>
        </authorList>
    </citation>
    <scope>NUCLEOTIDE SEQUENCE [LARGE SCALE GENOMIC DNA]</scope>
    <source>
        <strain evidence="6">ATCC 10662 / CBS 1146 / NBRC 0425 / NCYC 2629 / NRRL Y-866</strain>
    </source>
</reference>
<feature type="compositionally biased region" description="Polar residues" evidence="3">
    <location>
        <begin position="374"/>
        <end position="386"/>
    </location>
</feature>
<dbReference type="InterPro" id="IPR011992">
    <property type="entry name" value="EF-hand-dom_pair"/>
</dbReference>
<dbReference type="GO" id="GO:0009267">
    <property type="term" value="P:cellular response to starvation"/>
    <property type="evidence" value="ECO:0007669"/>
    <property type="project" value="EnsemblFungi"/>
</dbReference>
<dbReference type="OrthoDB" id="10045710at2759"/>
<feature type="compositionally biased region" description="Basic residues" evidence="3">
    <location>
        <begin position="478"/>
        <end position="493"/>
    </location>
</feature>
<dbReference type="FunFam" id="1.10.238.10:FF:000326">
    <property type="entry name" value="IRS4p EH domain-containing protein"/>
    <property type="match status" value="1"/>
</dbReference>
<feature type="region of interest" description="Disordered" evidence="3">
    <location>
        <begin position="129"/>
        <end position="327"/>
    </location>
</feature>
<proteinExistence type="inferred from homology"/>
<feature type="region of interest" description="Disordered" evidence="3">
    <location>
        <begin position="478"/>
        <end position="498"/>
    </location>
</feature>
<evidence type="ECO:0000313" key="6">
    <source>
        <dbReference type="Proteomes" id="UP000005627"/>
    </source>
</evidence>
<evidence type="ECO:0000313" key="5">
    <source>
        <dbReference type="EMBL" id="CCE91736.1"/>
    </source>
</evidence>
<dbReference type="GO" id="GO:0000407">
    <property type="term" value="C:phagophore assembly site"/>
    <property type="evidence" value="ECO:0007669"/>
    <property type="project" value="EnsemblFungi"/>
</dbReference>
<dbReference type="InterPro" id="IPR000261">
    <property type="entry name" value="EH_dom"/>
</dbReference>
<dbReference type="Gene3D" id="1.10.238.10">
    <property type="entry name" value="EF-hand"/>
    <property type="match status" value="1"/>
</dbReference>
<dbReference type="Pfam" id="PF12763">
    <property type="entry name" value="EH"/>
    <property type="match status" value="1"/>
</dbReference>
<keyword evidence="1" id="KW-0443">Lipid metabolism</keyword>
<evidence type="ECO:0000259" key="4">
    <source>
        <dbReference type="SMART" id="SM00027"/>
    </source>
</evidence>
<dbReference type="InParanoid" id="G8ZSZ2"/>
<organism evidence="5 6">
    <name type="scientific">Torulaspora delbrueckii</name>
    <name type="common">Yeast</name>
    <name type="synonym">Candida colliculosa</name>
    <dbReference type="NCBI Taxonomy" id="4950"/>
    <lineage>
        <taxon>Eukaryota</taxon>
        <taxon>Fungi</taxon>
        <taxon>Dikarya</taxon>
        <taxon>Ascomycota</taxon>
        <taxon>Saccharomycotina</taxon>
        <taxon>Saccharomycetes</taxon>
        <taxon>Saccharomycetales</taxon>
        <taxon>Saccharomycetaceae</taxon>
        <taxon>Torulaspora</taxon>
    </lineage>
</organism>
<evidence type="ECO:0000256" key="2">
    <source>
        <dbReference type="ARBA" id="ARBA00061579"/>
    </source>
</evidence>
<evidence type="ECO:0000256" key="1">
    <source>
        <dbReference type="ARBA" id="ARBA00023098"/>
    </source>
</evidence>
<name>G8ZSZ2_TORDE</name>
<feature type="compositionally biased region" description="Polar residues" evidence="3">
    <location>
        <begin position="61"/>
        <end position="98"/>
    </location>
</feature>
<feature type="compositionally biased region" description="Basic residues" evidence="3">
    <location>
        <begin position="455"/>
        <end position="464"/>
    </location>
</feature>
<dbReference type="GO" id="GO:0031505">
    <property type="term" value="P:fungal-type cell wall organization"/>
    <property type="evidence" value="ECO:0007669"/>
    <property type="project" value="EnsemblFungi"/>
</dbReference>
<keyword evidence="6" id="KW-1185">Reference proteome</keyword>
<dbReference type="SUPFAM" id="SSF47473">
    <property type="entry name" value="EF-hand"/>
    <property type="match status" value="1"/>
</dbReference>
<dbReference type="Proteomes" id="UP000005627">
    <property type="component" value="Chromosome 4"/>
</dbReference>
<feature type="compositionally biased region" description="Acidic residues" evidence="3">
    <location>
        <begin position="431"/>
        <end position="451"/>
    </location>
</feature>
<feature type="compositionally biased region" description="Low complexity" evidence="3">
    <location>
        <begin position="310"/>
        <end position="322"/>
    </location>
</feature>
<evidence type="ECO:0000256" key="3">
    <source>
        <dbReference type="SAM" id="MobiDB-lite"/>
    </source>
</evidence>
<gene>
    <name evidence="5" type="primary">TDEL0D01520</name>
    <name evidence="5" type="ORF">TDEL_0D01520</name>
</gene>
<dbReference type="SMART" id="SM00027">
    <property type="entry name" value="EH"/>
    <property type="match status" value="1"/>
</dbReference>
<dbReference type="eggNOG" id="KOG0998">
    <property type="taxonomic scope" value="Eukaryota"/>
</dbReference>
<dbReference type="AlphaFoldDB" id="G8ZSZ2"/>
<accession>G8ZSZ2</accession>
<feature type="compositionally biased region" description="Polar residues" evidence="3">
    <location>
        <begin position="154"/>
        <end position="163"/>
    </location>
</feature>
<feature type="compositionally biased region" description="Polar residues" evidence="3">
    <location>
        <begin position="183"/>
        <end position="196"/>
    </location>
</feature>
<feature type="compositionally biased region" description="Low complexity" evidence="3">
    <location>
        <begin position="238"/>
        <end position="251"/>
    </location>
</feature>